<dbReference type="EMBL" id="SOGO01000025">
    <property type="protein sequence ID" value="TFD02413.1"/>
    <property type="molecule type" value="Genomic_DNA"/>
</dbReference>
<evidence type="ECO:0000313" key="4">
    <source>
        <dbReference type="Proteomes" id="UP000297851"/>
    </source>
</evidence>
<evidence type="ECO:0000256" key="1">
    <source>
        <dbReference type="SAM" id="MobiDB-lite"/>
    </source>
</evidence>
<evidence type="ECO:0008006" key="5">
    <source>
        <dbReference type="Google" id="ProtNLM"/>
    </source>
</evidence>
<sequence>MKRMVLGCVVALGLVFVGATSAQAGETSGNGSPVPGATNASSACAYSGRDLPDAEENQPPQFNDDFVTDGRVQSYGRFVSHGFKDLVPSPGEACRGNVTFEE</sequence>
<protein>
    <recommendedName>
        <fullName evidence="5">Secreted protein</fullName>
    </recommendedName>
</protein>
<gene>
    <name evidence="3" type="ORF">E3T25_08810</name>
</gene>
<reference evidence="3 4" key="1">
    <citation type="submission" date="2019-03" db="EMBL/GenBank/DDBJ databases">
        <title>Genomics of glacier-inhabiting Cryobacterium strains.</title>
        <authorList>
            <person name="Liu Q."/>
            <person name="Xin Y.-H."/>
        </authorList>
    </citation>
    <scope>NUCLEOTIDE SEQUENCE [LARGE SCALE GENOMIC DNA]</scope>
    <source>
        <strain evidence="3 4">TMT2-16</strain>
    </source>
</reference>
<evidence type="ECO:0000256" key="2">
    <source>
        <dbReference type="SAM" id="SignalP"/>
    </source>
</evidence>
<name>A0ABY2JBS3_9MICO</name>
<keyword evidence="4" id="KW-1185">Reference proteome</keyword>
<accession>A0ABY2JBS3</accession>
<comment type="caution">
    <text evidence="3">The sequence shown here is derived from an EMBL/GenBank/DDBJ whole genome shotgun (WGS) entry which is preliminary data.</text>
</comment>
<dbReference type="Proteomes" id="UP000297851">
    <property type="component" value="Unassembled WGS sequence"/>
</dbReference>
<feature type="signal peptide" evidence="2">
    <location>
        <begin position="1"/>
        <end position="24"/>
    </location>
</feature>
<feature type="chain" id="PRO_5045345625" description="Secreted protein" evidence="2">
    <location>
        <begin position="25"/>
        <end position="102"/>
    </location>
</feature>
<proteinExistence type="predicted"/>
<evidence type="ECO:0000313" key="3">
    <source>
        <dbReference type="EMBL" id="TFD02413.1"/>
    </source>
</evidence>
<dbReference type="RefSeq" id="WP_104102102.1">
    <property type="nucleotide sequence ID" value="NZ_SOGO01000025.1"/>
</dbReference>
<feature type="region of interest" description="Disordered" evidence="1">
    <location>
        <begin position="23"/>
        <end position="66"/>
    </location>
</feature>
<organism evidence="3 4">
    <name type="scientific">Cryobacterium sandaracinum</name>
    <dbReference type="NCBI Taxonomy" id="1259247"/>
    <lineage>
        <taxon>Bacteria</taxon>
        <taxon>Bacillati</taxon>
        <taxon>Actinomycetota</taxon>
        <taxon>Actinomycetes</taxon>
        <taxon>Micrococcales</taxon>
        <taxon>Microbacteriaceae</taxon>
        <taxon>Cryobacterium</taxon>
    </lineage>
</organism>
<keyword evidence="2" id="KW-0732">Signal</keyword>